<evidence type="ECO:0000313" key="1">
    <source>
        <dbReference type="EMBL" id="OQP60037.1"/>
    </source>
</evidence>
<dbReference type="AlphaFoldDB" id="A0A1V9FP04"/>
<dbReference type="EMBL" id="LVYD01000068">
    <property type="protein sequence ID" value="OQP60037.1"/>
    <property type="molecule type" value="Genomic_DNA"/>
</dbReference>
<accession>A0A1V9FP04</accession>
<gene>
    <name evidence="1" type="ORF">A3860_35285</name>
</gene>
<reference evidence="1 2" key="1">
    <citation type="submission" date="2016-03" db="EMBL/GenBank/DDBJ databases">
        <title>Niastella vici sp. nov., isolated from farmland soil.</title>
        <authorList>
            <person name="Chen L."/>
            <person name="Wang D."/>
            <person name="Yang S."/>
            <person name="Wang G."/>
        </authorList>
    </citation>
    <scope>NUCLEOTIDE SEQUENCE [LARGE SCALE GENOMIC DNA]</scope>
    <source>
        <strain evidence="1 2">DJ57</strain>
    </source>
</reference>
<name>A0A1V9FP04_9BACT</name>
<evidence type="ECO:0008006" key="3">
    <source>
        <dbReference type="Google" id="ProtNLM"/>
    </source>
</evidence>
<dbReference type="Proteomes" id="UP000192796">
    <property type="component" value="Unassembled WGS sequence"/>
</dbReference>
<dbReference type="RefSeq" id="WP_081153797.1">
    <property type="nucleotide sequence ID" value="NZ_LVYD01000068.1"/>
</dbReference>
<dbReference type="STRING" id="1703345.A3860_35285"/>
<protein>
    <recommendedName>
        <fullName evidence="3">Bacteriocin-protection protein</fullName>
    </recommendedName>
</protein>
<keyword evidence="2" id="KW-1185">Reference proteome</keyword>
<proteinExistence type="predicted"/>
<organism evidence="1 2">
    <name type="scientific">Niastella vici</name>
    <dbReference type="NCBI Taxonomy" id="1703345"/>
    <lineage>
        <taxon>Bacteria</taxon>
        <taxon>Pseudomonadati</taxon>
        <taxon>Bacteroidota</taxon>
        <taxon>Chitinophagia</taxon>
        <taxon>Chitinophagales</taxon>
        <taxon>Chitinophagaceae</taxon>
        <taxon>Niastella</taxon>
    </lineage>
</organism>
<dbReference type="OrthoDB" id="9800461at2"/>
<comment type="caution">
    <text evidence="1">The sequence shown here is derived from an EMBL/GenBank/DDBJ whole genome shotgun (WGS) entry which is preliminary data.</text>
</comment>
<sequence length="218" mass="25054">MATSIAQKFKIKPGFTLRTFNAPANFKKHLGPLPNEVSITSSGKNFQQLHWFVLNKAQLDKELPKVLPLVTGDVLCWCYYPKGSSSIQTDLTRDKGWDNLLKHEEFHWISLVSFDDTWSAFAFRMKTAADAKKPAPPKERPILDYIDPAKKIVRLPDDLTAVLVKNKKASSFFESLSFTNKKEYVEWVVTAKRAETREQRVKDSLDRLNKGWKNPRNL</sequence>
<evidence type="ECO:0000313" key="2">
    <source>
        <dbReference type="Proteomes" id="UP000192796"/>
    </source>
</evidence>
<dbReference type="Pfam" id="PF13376">
    <property type="entry name" value="OmdA"/>
    <property type="match status" value="1"/>
</dbReference>